<dbReference type="EMBL" id="CP146016">
    <property type="protein sequence ID" value="WWQ60951.1"/>
    <property type="molecule type" value="Genomic_DNA"/>
</dbReference>
<evidence type="ECO:0000313" key="1">
    <source>
        <dbReference type="EMBL" id="WWQ60951.1"/>
    </source>
</evidence>
<dbReference type="Proteomes" id="UP001432202">
    <property type="component" value="Chromosome"/>
</dbReference>
<accession>A0AAX4L3I5</accession>
<sequence length="384" mass="41407">MGVKNVSNKLDRRQFLTLTSSAMLAAAPLILDIREKKANIAQASSSLTSTYPYITIVEGNPNTGYSVITSSGEIFNGSCSSGSGTCGIYEAIQYLQKNYNGGLIVLLGQFYPIKSPLTSTPNNIQISGGAQIYVNPGSAPMIIALAPIMEYGIQLLWYSNIGIINSILSKRRSFSQSPYVLFYEPPAYQSLMFANGPQAFGTPSQFTVSAWVYGLPGGYDGYILAYGSLEAGQGWAIMGNSGMLMFTGSSGSIRAPFPSTVPFHVVVTYDNGTAIMYVNGNQVASGTVTINYPNVAYLWVNNCPIQSQQGGMNRPSWYSYLENIQIYNAVLSSSQIATLASSPTQDVVGSPIFWGLYRYVMYFGDLITGLGFQRMGAIFEGGVI</sequence>
<dbReference type="Gene3D" id="2.60.120.200">
    <property type="match status" value="1"/>
</dbReference>
<dbReference type="SUPFAM" id="SSF49899">
    <property type="entry name" value="Concanavalin A-like lectins/glucanases"/>
    <property type="match status" value="1"/>
</dbReference>
<name>A0AAX4L3I5_9CREN</name>
<organism evidence="1 2">
    <name type="scientific">Sulfolobus tengchongensis</name>
    <dbReference type="NCBI Taxonomy" id="207809"/>
    <lineage>
        <taxon>Archaea</taxon>
        <taxon>Thermoproteota</taxon>
        <taxon>Thermoprotei</taxon>
        <taxon>Sulfolobales</taxon>
        <taxon>Sulfolobaceae</taxon>
        <taxon>Sulfolobus</taxon>
    </lineage>
</organism>
<proteinExistence type="predicted"/>
<dbReference type="Pfam" id="PF13385">
    <property type="entry name" value="Laminin_G_3"/>
    <property type="match status" value="1"/>
</dbReference>
<protein>
    <submittedName>
        <fullName evidence="1">LamG domain-containing protein</fullName>
    </submittedName>
</protein>
<evidence type="ECO:0000313" key="2">
    <source>
        <dbReference type="Proteomes" id="UP001432202"/>
    </source>
</evidence>
<reference evidence="1 2" key="1">
    <citation type="submission" date="2024-02" db="EMBL/GenBank/DDBJ databases">
        <title>STSV induces naive adaptation in Sulfolobus.</title>
        <authorList>
            <person name="Xiang X."/>
            <person name="Song M."/>
        </authorList>
    </citation>
    <scope>NUCLEOTIDE SEQUENCE [LARGE SCALE GENOMIC DNA]</scope>
    <source>
        <strain evidence="1 2">RT2</strain>
    </source>
</reference>
<dbReference type="InterPro" id="IPR013320">
    <property type="entry name" value="ConA-like_dom_sf"/>
</dbReference>
<dbReference type="AlphaFoldDB" id="A0AAX4L3I5"/>
<keyword evidence="2" id="KW-1185">Reference proteome</keyword>
<gene>
    <name evidence="1" type="ORF">V6M85_02390</name>
</gene>